<gene>
    <name evidence="2" type="ORF">UFOPK3772_02819</name>
</gene>
<dbReference type="InterPro" id="IPR032466">
    <property type="entry name" value="Metal_Hydrolase"/>
</dbReference>
<dbReference type="Pfam" id="PF07969">
    <property type="entry name" value="Amidohydro_3"/>
    <property type="match status" value="1"/>
</dbReference>
<name>A0A6J7LLK7_9ZZZZ</name>
<dbReference type="InterPro" id="IPR011059">
    <property type="entry name" value="Metal-dep_hydrolase_composite"/>
</dbReference>
<dbReference type="InterPro" id="IPR013108">
    <property type="entry name" value="Amidohydro_3"/>
</dbReference>
<feature type="domain" description="Amidohydrolase 3" evidence="1">
    <location>
        <begin position="25"/>
        <end position="122"/>
    </location>
</feature>
<evidence type="ECO:0000313" key="2">
    <source>
        <dbReference type="EMBL" id="CAB4966554.1"/>
    </source>
</evidence>
<dbReference type="Gene3D" id="3.20.20.140">
    <property type="entry name" value="Metal-dependent hydrolases"/>
    <property type="match status" value="1"/>
</dbReference>
<evidence type="ECO:0000259" key="1">
    <source>
        <dbReference type="Pfam" id="PF07969"/>
    </source>
</evidence>
<accession>A0A6J7LLK7</accession>
<dbReference type="PANTHER" id="PTHR22642">
    <property type="entry name" value="IMIDAZOLONEPROPIONASE"/>
    <property type="match status" value="1"/>
</dbReference>
<proteinExistence type="predicted"/>
<dbReference type="PANTHER" id="PTHR22642:SF2">
    <property type="entry name" value="PROTEIN LONG AFTER FAR-RED 3"/>
    <property type="match status" value="1"/>
</dbReference>
<sequence length="126" mass="13734">MSASCHRSISCAFITYGADLPGVDVDEVPPLMQIEAAVTSKRPGYPDDRPFVERQRVSVDDALRAYTINGAYQLRAENEIGSREAGKAADLVFLAQDLYAIEPEMIHAAPVVLTMMDGRTTFAARA</sequence>
<dbReference type="SUPFAM" id="SSF51556">
    <property type="entry name" value="Metallo-dependent hydrolases"/>
    <property type="match status" value="1"/>
</dbReference>
<reference evidence="2" key="1">
    <citation type="submission" date="2020-05" db="EMBL/GenBank/DDBJ databases">
        <authorList>
            <person name="Chiriac C."/>
            <person name="Salcher M."/>
            <person name="Ghai R."/>
            <person name="Kavagutti S V."/>
        </authorList>
    </citation>
    <scope>NUCLEOTIDE SEQUENCE</scope>
</reference>
<dbReference type="SUPFAM" id="SSF51338">
    <property type="entry name" value="Composite domain of metallo-dependent hydrolases"/>
    <property type="match status" value="1"/>
</dbReference>
<dbReference type="AlphaFoldDB" id="A0A6J7LLK7"/>
<dbReference type="EMBL" id="CAFBNE010000124">
    <property type="protein sequence ID" value="CAB4966554.1"/>
    <property type="molecule type" value="Genomic_DNA"/>
</dbReference>
<protein>
    <submittedName>
        <fullName evidence="2">Unannotated protein</fullName>
    </submittedName>
</protein>
<dbReference type="GO" id="GO:0016810">
    <property type="term" value="F:hydrolase activity, acting on carbon-nitrogen (but not peptide) bonds"/>
    <property type="evidence" value="ECO:0007669"/>
    <property type="project" value="InterPro"/>
</dbReference>
<organism evidence="2">
    <name type="scientific">freshwater metagenome</name>
    <dbReference type="NCBI Taxonomy" id="449393"/>
    <lineage>
        <taxon>unclassified sequences</taxon>
        <taxon>metagenomes</taxon>
        <taxon>ecological metagenomes</taxon>
    </lineage>
</organism>